<dbReference type="STRING" id="1486859.SAMN05444273_105151"/>
<organism evidence="2 3">
    <name type="scientific">Litoreibacter ascidiaceicola</name>
    <dbReference type="NCBI Taxonomy" id="1486859"/>
    <lineage>
        <taxon>Bacteria</taxon>
        <taxon>Pseudomonadati</taxon>
        <taxon>Pseudomonadota</taxon>
        <taxon>Alphaproteobacteria</taxon>
        <taxon>Rhodobacterales</taxon>
        <taxon>Roseobacteraceae</taxon>
        <taxon>Litoreibacter</taxon>
    </lineage>
</organism>
<keyword evidence="3" id="KW-1185">Reference proteome</keyword>
<evidence type="ECO:0000256" key="1">
    <source>
        <dbReference type="SAM" id="Coils"/>
    </source>
</evidence>
<name>A0A1M5ARS3_9RHOB</name>
<dbReference type="AlphaFoldDB" id="A0A1M5ARS3"/>
<sequence>MKAAGLLAALDTIYQADQAKFQKLKLRLSELEKKRAALQTALKHDHTGIGNFQLADAACKYAAWRRCEAHKISRTMFEMDPELLEAKRKLKISFGRLEAMRELIARGEL</sequence>
<dbReference type="RefSeq" id="WP_073143935.1">
    <property type="nucleotide sequence ID" value="NZ_FQUV01000005.1"/>
</dbReference>
<protein>
    <submittedName>
        <fullName evidence="2">Uncharacterized protein</fullName>
    </submittedName>
</protein>
<gene>
    <name evidence="2" type="ORF">SAMN05444273_105151</name>
</gene>
<evidence type="ECO:0000313" key="2">
    <source>
        <dbReference type="EMBL" id="SHF32797.1"/>
    </source>
</evidence>
<dbReference type="EMBL" id="FQUV01000005">
    <property type="protein sequence ID" value="SHF32797.1"/>
    <property type="molecule type" value="Genomic_DNA"/>
</dbReference>
<accession>A0A1M5ARS3</accession>
<keyword evidence="1" id="KW-0175">Coiled coil</keyword>
<feature type="coiled-coil region" evidence="1">
    <location>
        <begin position="14"/>
        <end position="41"/>
    </location>
</feature>
<dbReference type="Proteomes" id="UP000184144">
    <property type="component" value="Unassembled WGS sequence"/>
</dbReference>
<proteinExistence type="predicted"/>
<evidence type="ECO:0000313" key="3">
    <source>
        <dbReference type="Proteomes" id="UP000184144"/>
    </source>
</evidence>
<reference evidence="3" key="1">
    <citation type="submission" date="2016-11" db="EMBL/GenBank/DDBJ databases">
        <authorList>
            <person name="Varghese N."/>
            <person name="Submissions S."/>
        </authorList>
    </citation>
    <scope>NUCLEOTIDE SEQUENCE [LARGE SCALE GENOMIC DNA]</scope>
    <source>
        <strain evidence="3">DSM 100566</strain>
    </source>
</reference>
<dbReference type="OrthoDB" id="7862580at2"/>